<dbReference type="InterPro" id="IPR029526">
    <property type="entry name" value="PGBD"/>
</dbReference>
<evidence type="ECO:0000313" key="3">
    <source>
        <dbReference type="EMBL" id="CAF5138878.1"/>
    </source>
</evidence>
<accession>A0A8S3FU15</accession>
<dbReference type="AlphaFoldDB" id="A0A8S3FU15"/>
<evidence type="ECO:0000313" key="4">
    <source>
        <dbReference type="Proteomes" id="UP000681967"/>
    </source>
</evidence>
<dbReference type="EMBL" id="CAJOBH010251237">
    <property type="protein sequence ID" value="CAF5138878.1"/>
    <property type="molecule type" value="Genomic_DNA"/>
</dbReference>
<evidence type="ECO:0000259" key="2">
    <source>
        <dbReference type="Pfam" id="PF13843"/>
    </source>
</evidence>
<evidence type="ECO:0000256" key="1">
    <source>
        <dbReference type="SAM" id="MobiDB-lite"/>
    </source>
</evidence>
<sequence>MDSDSDETLSDENDSSISSDELERSDSEDDDSLVEEFRQNSMDDWEWKVNNSSFSASLNYYDGHALGNNVIQPIHSFFTFISQGEDAKNRKEINENQIHAFLGLLFIMGFHKLPRIRDYWSQDRNLFTSAVANTMTRNEFQRVFSNIHLADNSKMASKNS</sequence>
<dbReference type="Proteomes" id="UP000681967">
    <property type="component" value="Unassembled WGS sequence"/>
</dbReference>
<reference evidence="3" key="1">
    <citation type="submission" date="2021-02" db="EMBL/GenBank/DDBJ databases">
        <authorList>
            <person name="Nowell W R."/>
        </authorList>
    </citation>
    <scope>NUCLEOTIDE SEQUENCE</scope>
</reference>
<name>A0A8S3FU15_9BILA</name>
<comment type="caution">
    <text evidence="3">The sequence shown here is derived from an EMBL/GenBank/DDBJ whole genome shotgun (WGS) entry which is preliminary data.</text>
</comment>
<feature type="region of interest" description="Disordered" evidence="1">
    <location>
        <begin position="1"/>
        <end position="34"/>
    </location>
</feature>
<feature type="non-terminal residue" evidence="3">
    <location>
        <position position="1"/>
    </location>
</feature>
<protein>
    <recommendedName>
        <fullName evidence="2">PiggyBac transposable element-derived protein domain-containing protein</fullName>
    </recommendedName>
</protein>
<dbReference type="Pfam" id="PF13843">
    <property type="entry name" value="DDE_Tnp_1_7"/>
    <property type="match status" value="1"/>
</dbReference>
<feature type="compositionally biased region" description="Acidic residues" evidence="1">
    <location>
        <begin position="1"/>
        <end position="14"/>
    </location>
</feature>
<feature type="domain" description="PiggyBac transposable element-derived protein" evidence="2">
    <location>
        <begin position="87"/>
        <end position="155"/>
    </location>
</feature>
<gene>
    <name evidence="3" type="ORF">BYL167_LOCUS69815</name>
</gene>
<organism evidence="3 4">
    <name type="scientific">Rotaria magnacalcarata</name>
    <dbReference type="NCBI Taxonomy" id="392030"/>
    <lineage>
        <taxon>Eukaryota</taxon>
        <taxon>Metazoa</taxon>
        <taxon>Spiralia</taxon>
        <taxon>Gnathifera</taxon>
        <taxon>Rotifera</taxon>
        <taxon>Eurotatoria</taxon>
        <taxon>Bdelloidea</taxon>
        <taxon>Philodinida</taxon>
        <taxon>Philodinidae</taxon>
        <taxon>Rotaria</taxon>
    </lineage>
</organism>
<proteinExistence type="predicted"/>